<name>A0A4Q0AIX6_9BACT</name>
<protein>
    <submittedName>
        <fullName evidence="5">Carbohydrate kinase family protein</fullName>
    </submittedName>
</protein>
<dbReference type="InterPro" id="IPR052700">
    <property type="entry name" value="Carb_kinase_PfkB-like"/>
</dbReference>
<evidence type="ECO:0000313" key="5">
    <source>
        <dbReference type="EMBL" id="RWZ79027.1"/>
    </source>
</evidence>
<evidence type="ECO:0000256" key="2">
    <source>
        <dbReference type="ARBA" id="ARBA00022679"/>
    </source>
</evidence>
<dbReference type="Gene3D" id="3.40.1190.20">
    <property type="match status" value="1"/>
</dbReference>
<sequence length="336" mass="35323">MNAVTILSVGKATQDVFLKSGEFDPKQEGSVAYTHLPLGAKLDVDDVVFASGGNAGNAAVTFARQGFHSRYLWLLGEDPASQAILADLDKEGVDTSTVAQDSAYRASYSTVLISPDGERTVLNFHGSLPQPDGRPLDLSQLTSADWLYLSSLGSLALLERIVTAAAAASVKIMLNPAGVELSDPAKLRSLLPDIDVLALNKEEMQSLVSGQTLEELVLHGLHFCPVIIVSDGPRGACASDGRQLISAGMYEDVPVVDRTGAGDAFASGFLSAWAAGGDLAEAITLASANSTSVVRQIGAKQGILYRGASLHAMPLRLKPLTSGKMLSKPNVKQKHI</sequence>
<evidence type="ECO:0000313" key="6">
    <source>
        <dbReference type="Proteomes" id="UP000289269"/>
    </source>
</evidence>
<dbReference type="SUPFAM" id="SSF53613">
    <property type="entry name" value="Ribokinase-like"/>
    <property type="match status" value="1"/>
</dbReference>
<keyword evidence="2" id="KW-0808">Transferase</keyword>
<dbReference type="InterPro" id="IPR011611">
    <property type="entry name" value="PfkB_dom"/>
</dbReference>
<dbReference type="Proteomes" id="UP000289269">
    <property type="component" value="Unassembled WGS sequence"/>
</dbReference>
<feature type="domain" description="Carbohydrate kinase PfkB" evidence="4">
    <location>
        <begin position="43"/>
        <end position="300"/>
    </location>
</feature>
<dbReference type="AlphaFoldDB" id="A0A4Q0AIX6"/>
<dbReference type="InterPro" id="IPR029056">
    <property type="entry name" value="Ribokinase-like"/>
</dbReference>
<evidence type="ECO:0000256" key="1">
    <source>
        <dbReference type="ARBA" id="ARBA00010688"/>
    </source>
</evidence>
<keyword evidence="6" id="KW-1185">Reference proteome</keyword>
<gene>
    <name evidence="5" type="ORF">EOT04_02400</name>
</gene>
<proteinExistence type="inferred from homology"/>
<dbReference type="PANTHER" id="PTHR43320:SF3">
    <property type="entry name" value="CARBOHYDRATE KINASE PFKB DOMAIN-CONTAINING PROTEIN"/>
    <property type="match status" value="1"/>
</dbReference>
<evidence type="ECO:0000256" key="3">
    <source>
        <dbReference type="ARBA" id="ARBA00022777"/>
    </source>
</evidence>
<dbReference type="Pfam" id="PF00294">
    <property type="entry name" value="PfkB"/>
    <property type="match status" value="1"/>
</dbReference>
<dbReference type="PANTHER" id="PTHR43320">
    <property type="entry name" value="SUGAR KINASE"/>
    <property type="match status" value="1"/>
</dbReference>
<dbReference type="EMBL" id="SCKW01000022">
    <property type="protein sequence ID" value="RWZ79027.1"/>
    <property type="molecule type" value="Genomic_DNA"/>
</dbReference>
<evidence type="ECO:0000259" key="4">
    <source>
        <dbReference type="Pfam" id="PF00294"/>
    </source>
</evidence>
<accession>A0A4Q0AIX6</accession>
<dbReference type="GO" id="GO:0016301">
    <property type="term" value="F:kinase activity"/>
    <property type="evidence" value="ECO:0007669"/>
    <property type="project" value="UniProtKB-KW"/>
</dbReference>
<keyword evidence="3 5" id="KW-0418">Kinase</keyword>
<comment type="similarity">
    <text evidence="1">Belongs to the carbohydrate kinase PfkB family.</text>
</comment>
<organism evidence="5 6">
    <name type="scientific">Candidatus Chaera renei</name>
    <dbReference type="NCBI Taxonomy" id="2506947"/>
    <lineage>
        <taxon>Bacteria</taxon>
        <taxon>Candidatus Saccharimonadota</taxon>
        <taxon>Candidatus Saccharimonadia</taxon>
        <taxon>Candidatus Saccharimonadales</taxon>
        <taxon>Candidatus Saccharimonadaceae</taxon>
        <taxon>Candidatus Chaera</taxon>
    </lineage>
</organism>
<comment type="caution">
    <text evidence="5">The sequence shown here is derived from an EMBL/GenBank/DDBJ whole genome shotgun (WGS) entry which is preliminary data.</text>
</comment>
<reference evidence="5" key="1">
    <citation type="submission" date="2019-01" db="EMBL/GenBank/DDBJ databases">
        <title>Genomic signatures and co-occurrence patterns of the ultra-small Saccharimodia (Patescibacteria phylum) suggest a symbiotic lifestyle.</title>
        <authorList>
            <person name="Lemos L."/>
            <person name="Medeiros J."/>
            <person name="Andreote F."/>
            <person name="Fernandes G."/>
            <person name="Varani A."/>
            <person name="Oliveira G."/>
            <person name="Pylro V."/>
        </authorList>
    </citation>
    <scope>NUCLEOTIDE SEQUENCE [LARGE SCALE GENOMIC DNA]</scope>
    <source>
        <strain evidence="5">AMD01</strain>
    </source>
</reference>